<reference evidence="5 6" key="1">
    <citation type="journal article" date="2022" name="Front. Cell. Infect. Microbiol.">
        <title>The Genomes of Two Strains of Taenia crassiceps the Animal Model for the Study of Human Cysticercosis.</title>
        <authorList>
            <person name="Bobes R.J."/>
            <person name="Estrada K."/>
            <person name="Rios-Valencia D.G."/>
            <person name="Calderon-Gallegos A."/>
            <person name="de la Torre P."/>
            <person name="Carrero J.C."/>
            <person name="Sanchez-Flores A."/>
            <person name="Laclette J.P."/>
        </authorList>
    </citation>
    <scope>NUCLEOTIDE SEQUENCE [LARGE SCALE GENOMIC DNA]</scope>
    <source>
        <strain evidence="5">WFUcys</strain>
    </source>
</reference>
<feature type="region of interest" description="Disordered" evidence="3">
    <location>
        <begin position="292"/>
        <end position="354"/>
    </location>
</feature>
<feature type="compositionally biased region" description="Pro residues" evidence="3">
    <location>
        <begin position="316"/>
        <end position="326"/>
    </location>
</feature>
<comment type="caution">
    <text evidence="5">The sequence shown here is derived from an EMBL/GenBank/DDBJ whole genome shotgun (WGS) entry which is preliminary data.</text>
</comment>
<dbReference type="Pfam" id="PF00076">
    <property type="entry name" value="RRM_1"/>
    <property type="match status" value="2"/>
</dbReference>
<sequence>MRSPSIERKASANGGNRSRSRSRSHSPRRVKVTSRRVVIANIPYHVTWNKLKQIFRDQLGFTGYLRLMKSNGRPNGMGLMEFKSIEGAEKAIEKMHRFEIGDRRIIVREETLRDQERMASMEFDGPSNPSIDVGGGMIPPNAGPGMPPQPRVNAGTAVPGVASLTPTVLEGMGVRGPITDSLYISNLDYAVDWRKIKDIFKIAGRVIHASVKQDDEGRSKGVAVVRFEHPYEALLAWSMFNGQTINDRPIRVKIDRDGSHAPPHLPVFPPTPQGAAAVASFMAHFNSSSNNNNNNNNISGGNPGISYGGGGGGAFMPPPPPPPPPHQQSQLQPPSHQPPPQSQQPQQASGAAPSIAAAMAALIGGGGAGGGMGPGRGMPPPPPQEIIGSLLGAASASGGGGGGFQPMTGGAAGGMNQLGQIMGGYNSASDRPRDPNATIQQLLMAAAAGGMSQDQIAQAVSALGLNRDALGMPPYSGMGGMVSSQVANGDPYGGERGAVDIQSRRPPNYDSRSRFRGDVGGSRGYRHQQMTGSGGDVPRQPGSRGAGSLNRPESDRMYIRRVPLESAPVGSSPILLLLS</sequence>
<feature type="compositionally biased region" description="Gly residues" evidence="3">
    <location>
        <begin position="367"/>
        <end position="376"/>
    </location>
</feature>
<dbReference type="Gene3D" id="3.30.70.330">
    <property type="match status" value="2"/>
</dbReference>
<keyword evidence="6" id="KW-1185">Reference proteome</keyword>
<evidence type="ECO:0000313" key="5">
    <source>
        <dbReference type="EMBL" id="KAL5105710.1"/>
    </source>
</evidence>
<evidence type="ECO:0000259" key="4">
    <source>
        <dbReference type="PROSITE" id="PS50102"/>
    </source>
</evidence>
<feature type="compositionally biased region" description="Low complexity" evidence="3">
    <location>
        <begin position="343"/>
        <end position="354"/>
    </location>
</feature>
<dbReference type="InterPro" id="IPR012677">
    <property type="entry name" value="Nucleotide-bd_a/b_plait_sf"/>
</dbReference>
<dbReference type="InterPro" id="IPR035979">
    <property type="entry name" value="RBD_domain_sf"/>
</dbReference>
<feature type="domain" description="RRM" evidence="4">
    <location>
        <begin position="35"/>
        <end position="112"/>
    </location>
</feature>
<dbReference type="InterPro" id="IPR000504">
    <property type="entry name" value="RRM_dom"/>
</dbReference>
<dbReference type="SMART" id="SM00360">
    <property type="entry name" value="RRM"/>
    <property type="match status" value="2"/>
</dbReference>
<feature type="compositionally biased region" description="Gly residues" evidence="3">
    <location>
        <begin position="301"/>
        <end position="314"/>
    </location>
</feature>
<feature type="region of interest" description="Disordered" evidence="3">
    <location>
        <begin position="367"/>
        <end position="411"/>
    </location>
</feature>
<gene>
    <name evidence="5" type="ORF">TcWFU_002614</name>
</gene>
<dbReference type="PANTHER" id="PTHR23003:SF3">
    <property type="entry name" value="FI21236P1-RELATED"/>
    <property type="match status" value="1"/>
</dbReference>
<dbReference type="SUPFAM" id="SSF54928">
    <property type="entry name" value="RNA-binding domain, RBD"/>
    <property type="match status" value="2"/>
</dbReference>
<proteinExistence type="predicted"/>
<feature type="compositionally biased region" description="Basic and acidic residues" evidence="3">
    <location>
        <begin position="1"/>
        <end position="10"/>
    </location>
</feature>
<organism evidence="5 6">
    <name type="scientific">Taenia crassiceps</name>
    <dbReference type="NCBI Taxonomy" id="6207"/>
    <lineage>
        <taxon>Eukaryota</taxon>
        <taxon>Metazoa</taxon>
        <taxon>Spiralia</taxon>
        <taxon>Lophotrochozoa</taxon>
        <taxon>Platyhelminthes</taxon>
        <taxon>Cestoda</taxon>
        <taxon>Eucestoda</taxon>
        <taxon>Cyclophyllidea</taxon>
        <taxon>Taeniidae</taxon>
        <taxon>Taenia</taxon>
    </lineage>
</organism>
<name>A0ABR4Q7X3_9CEST</name>
<dbReference type="Proteomes" id="UP001651158">
    <property type="component" value="Unassembled WGS sequence"/>
</dbReference>
<feature type="region of interest" description="Disordered" evidence="3">
    <location>
        <begin position="1"/>
        <end position="31"/>
    </location>
</feature>
<keyword evidence="1 2" id="KW-0694">RNA-binding</keyword>
<dbReference type="EMBL" id="JAKROA010000007">
    <property type="protein sequence ID" value="KAL5105710.1"/>
    <property type="molecule type" value="Genomic_DNA"/>
</dbReference>
<dbReference type="PANTHER" id="PTHR23003">
    <property type="entry name" value="RNA RECOGNITION MOTIF RRM DOMAIN CONTAINING PROTEIN"/>
    <property type="match status" value="1"/>
</dbReference>
<dbReference type="PROSITE" id="PS50102">
    <property type="entry name" value="RRM"/>
    <property type="match status" value="2"/>
</dbReference>
<feature type="domain" description="RRM" evidence="4">
    <location>
        <begin position="180"/>
        <end position="257"/>
    </location>
</feature>
<evidence type="ECO:0000313" key="6">
    <source>
        <dbReference type="Proteomes" id="UP001651158"/>
    </source>
</evidence>
<accession>A0ABR4Q7X3</accession>
<dbReference type="InterPro" id="IPR050374">
    <property type="entry name" value="RRT5_SRSF_SR"/>
</dbReference>
<evidence type="ECO:0000256" key="2">
    <source>
        <dbReference type="PROSITE-ProRule" id="PRU00176"/>
    </source>
</evidence>
<feature type="region of interest" description="Disordered" evidence="3">
    <location>
        <begin position="482"/>
        <end position="557"/>
    </location>
</feature>
<protein>
    <submittedName>
        <fullName evidence="5">Myelin expression factor 2</fullName>
    </submittedName>
</protein>
<feature type="compositionally biased region" description="Basic residues" evidence="3">
    <location>
        <begin position="18"/>
        <end position="31"/>
    </location>
</feature>
<evidence type="ECO:0000256" key="3">
    <source>
        <dbReference type="SAM" id="MobiDB-lite"/>
    </source>
</evidence>
<evidence type="ECO:0000256" key="1">
    <source>
        <dbReference type="ARBA" id="ARBA00022884"/>
    </source>
</evidence>